<feature type="transmembrane region" description="Helical" evidence="1">
    <location>
        <begin position="137"/>
        <end position="157"/>
    </location>
</feature>
<evidence type="ECO:0000313" key="4">
    <source>
        <dbReference type="Proteomes" id="UP000540989"/>
    </source>
</evidence>
<gene>
    <name evidence="3" type="ORF">HDF16_001157</name>
</gene>
<dbReference type="InterPro" id="IPR002656">
    <property type="entry name" value="Acyl_transf_3_dom"/>
</dbReference>
<feature type="transmembrane region" description="Helical" evidence="1">
    <location>
        <begin position="219"/>
        <end position="236"/>
    </location>
</feature>
<evidence type="ECO:0000256" key="1">
    <source>
        <dbReference type="SAM" id="Phobius"/>
    </source>
</evidence>
<dbReference type="PANTHER" id="PTHR23028">
    <property type="entry name" value="ACETYLTRANSFERASE"/>
    <property type="match status" value="1"/>
</dbReference>
<feature type="transmembrane region" description="Helical" evidence="1">
    <location>
        <begin position="27"/>
        <end position="45"/>
    </location>
</feature>
<dbReference type="GO" id="GO:0016020">
    <property type="term" value="C:membrane"/>
    <property type="evidence" value="ECO:0007669"/>
    <property type="project" value="TreeGrafter"/>
</dbReference>
<protein>
    <submittedName>
        <fullName evidence="3">Peptidoglycan/LPS O-acetylase OafA/YrhL</fullName>
    </submittedName>
</protein>
<dbReference type="GO" id="GO:0000271">
    <property type="term" value="P:polysaccharide biosynthetic process"/>
    <property type="evidence" value="ECO:0007669"/>
    <property type="project" value="TreeGrafter"/>
</dbReference>
<dbReference type="Proteomes" id="UP000540989">
    <property type="component" value="Unassembled WGS sequence"/>
</dbReference>
<feature type="transmembrane region" description="Helical" evidence="1">
    <location>
        <begin position="94"/>
        <end position="117"/>
    </location>
</feature>
<feature type="transmembrane region" description="Helical" evidence="1">
    <location>
        <begin position="51"/>
        <end position="73"/>
    </location>
</feature>
<feature type="transmembrane region" description="Helical" evidence="1">
    <location>
        <begin position="188"/>
        <end position="207"/>
    </location>
</feature>
<organism evidence="3 4">
    <name type="scientific">Granulicella aggregans</name>
    <dbReference type="NCBI Taxonomy" id="474949"/>
    <lineage>
        <taxon>Bacteria</taxon>
        <taxon>Pseudomonadati</taxon>
        <taxon>Acidobacteriota</taxon>
        <taxon>Terriglobia</taxon>
        <taxon>Terriglobales</taxon>
        <taxon>Acidobacteriaceae</taxon>
        <taxon>Granulicella</taxon>
    </lineage>
</organism>
<dbReference type="RefSeq" id="WP_184214430.1">
    <property type="nucleotide sequence ID" value="NZ_JACHIP010000002.1"/>
</dbReference>
<dbReference type="EMBL" id="JACHIP010000002">
    <property type="protein sequence ID" value="MBB5056472.1"/>
    <property type="molecule type" value="Genomic_DNA"/>
</dbReference>
<evidence type="ECO:0000259" key="2">
    <source>
        <dbReference type="Pfam" id="PF01757"/>
    </source>
</evidence>
<dbReference type="GO" id="GO:0016747">
    <property type="term" value="F:acyltransferase activity, transferring groups other than amino-acyl groups"/>
    <property type="evidence" value="ECO:0007669"/>
    <property type="project" value="InterPro"/>
</dbReference>
<feature type="domain" description="Acyltransferase 3" evidence="2">
    <location>
        <begin position="23"/>
        <end position="328"/>
    </location>
</feature>
<feature type="transmembrane region" description="Helical" evidence="1">
    <location>
        <begin position="316"/>
        <end position="334"/>
    </location>
</feature>
<keyword evidence="4" id="KW-1185">Reference proteome</keyword>
<feature type="transmembrane region" description="Helical" evidence="1">
    <location>
        <begin position="290"/>
        <end position="310"/>
    </location>
</feature>
<feature type="transmembrane region" description="Helical" evidence="1">
    <location>
        <begin position="164"/>
        <end position="182"/>
    </location>
</feature>
<reference evidence="3 4" key="1">
    <citation type="submission" date="2020-08" db="EMBL/GenBank/DDBJ databases">
        <title>Genomic Encyclopedia of Type Strains, Phase IV (KMG-V): Genome sequencing to study the core and pangenomes of soil and plant-associated prokaryotes.</title>
        <authorList>
            <person name="Whitman W."/>
        </authorList>
    </citation>
    <scope>NUCLEOTIDE SEQUENCE [LARGE SCALE GENOMIC DNA]</scope>
    <source>
        <strain evidence="3 4">M8UP14</strain>
    </source>
</reference>
<accession>A0A7W7ZB17</accession>
<keyword evidence="1" id="KW-0472">Membrane</keyword>
<dbReference type="InterPro" id="IPR050879">
    <property type="entry name" value="Acyltransferase_3"/>
</dbReference>
<feature type="transmembrane region" description="Helical" evidence="1">
    <location>
        <begin position="256"/>
        <end position="278"/>
    </location>
</feature>
<proteinExistence type="predicted"/>
<keyword evidence="1" id="KW-1133">Transmembrane helix</keyword>
<dbReference type="AlphaFoldDB" id="A0A7W7ZB17"/>
<dbReference type="PANTHER" id="PTHR23028:SF53">
    <property type="entry name" value="ACYL_TRANSF_3 DOMAIN-CONTAINING PROTEIN"/>
    <property type="match status" value="1"/>
</dbReference>
<dbReference type="Pfam" id="PF01757">
    <property type="entry name" value="Acyl_transf_3"/>
    <property type="match status" value="1"/>
</dbReference>
<sequence>MTSAGAVVAEDVASRDRRPYYPQLDGVRAIAAMMVMAFHFSQTFVPMRVLMLGQTGVDLFFVLSGFLISTILLKAQHARWEEVRNFYIRRSLRIFPLYFGYLVGAALLGAGASWWFWVYLQNFPMALNLPLQGPNHFWSLAVEEQFYLVWPFLVLFLPRRWLAGAMWGAIAFSTLLRILVVHTQISPFYLTFTRLDGLAAGGLLALYLHLGQLSRARRYFLPGAAASMLLLVGGAWASHGQGIAWVQVTKFTAATGLYACLIGWLLTHDGGFVNVLLASRPMRAVGQVSYGLYVYHPAIIGIIALHFAGFPLAVRLVAFALLSYGAAVVSFYGFEKRCTDLKQRLAPEIPFERAG</sequence>
<keyword evidence="1" id="KW-0812">Transmembrane</keyword>
<evidence type="ECO:0000313" key="3">
    <source>
        <dbReference type="EMBL" id="MBB5056472.1"/>
    </source>
</evidence>
<comment type="caution">
    <text evidence="3">The sequence shown here is derived from an EMBL/GenBank/DDBJ whole genome shotgun (WGS) entry which is preliminary data.</text>
</comment>
<name>A0A7W7ZB17_9BACT</name>